<proteinExistence type="predicted"/>
<dbReference type="GO" id="GO:0003964">
    <property type="term" value="F:RNA-directed DNA polymerase activity"/>
    <property type="evidence" value="ECO:0007669"/>
    <property type="project" value="UniProtKB-KW"/>
</dbReference>
<comment type="caution">
    <text evidence="1">The sequence shown here is derived from an EMBL/GenBank/DDBJ whole genome shotgun (WGS) entry which is preliminary data.</text>
</comment>
<name>A0A699HJ04_TANCI</name>
<dbReference type="EMBL" id="BKCJ010174212">
    <property type="protein sequence ID" value="GEY38625.1"/>
    <property type="molecule type" value="Genomic_DNA"/>
</dbReference>
<keyword evidence="1" id="KW-0695">RNA-directed DNA polymerase</keyword>
<keyword evidence="1" id="KW-0808">Transferase</keyword>
<organism evidence="1">
    <name type="scientific">Tanacetum cinerariifolium</name>
    <name type="common">Dalmatian daisy</name>
    <name type="synonym">Chrysanthemum cinerariifolium</name>
    <dbReference type="NCBI Taxonomy" id="118510"/>
    <lineage>
        <taxon>Eukaryota</taxon>
        <taxon>Viridiplantae</taxon>
        <taxon>Streptophyta</taxon>
        <taxon>Embryophyta</taxon>
        <taxon>Tracheophyta</taxon>
        <taxon>Spermatophyta</taxon>
        <taxon>Magnoliopsida</taxon>
        <taxon>eudicotyledons</taxon>
        <taxon>Gunneridae</taxon>
        <taxon>Pentapetalae</taxon>
        <taxon>asterids</taxon>
        <taxon>campanulids</taxon>
        <taxon>Asterales</taxon>
        <taxon>Asteraceae</taxon>
        <taxon>Asteroideae</taxon>
        <taxon>Anthemideae</taxon>
        <taxon>Anthemidinae</taxon>
        <taxon>Tanacetum</taxon>
    </lineage>
</organism>
<protein>
    <submittedName>
        <fullName evidence="1">RNA-directed DNA polymerase, eukaryota</fullName>
    </submittedName>
</protein>
<evidence type="ECO:0000313" key="1">
    <source>
        <dbReference type="EMBL" id="GEY38625.1"/>
    </source>
</evidence>
<dbReference type="AlphaFoldDB" id="A0A699HJ04"/>
<gene>
    <name evidence="1" type="ORF">Tci_410599</name>
</gene>
<feature type="non-terminal residue" evidence="1">
    <location>
        <position position="1"/>
    </location>
</feature>
<reference evidence="1" key="1">
    <citation type="journal article" date="2019" name="Sci. Rep.">
        <title>Draft genome of Tanacetum cinerariifolium, the natural source of mosquito coil.</title>
        <authorList>
            <person name="Yamashiro T."/>
            <person name="Shiraishi A."/>
            <person name="Satake H."/>
            <person name="Nakayama K."/>
        </authorList>
    </citation>
    <scope>NUCLEOTIDE SEQUENCE</scope>
</reference>
<accession>A0A699HJ04</accession>
<sequence>QLSLLTNLLDTVILSNMEDRWFFDLNIDGRFCVKDVRCLLDDVFLPKAENRSQSVSKNVTVLLKESNNGLLVVSGSGPAVTSNWAVCYTLNPPLLPPIPPEGPGGEAGFTGGPDFPGAGGIASVGCCAATGDSMAQNINPSSGDTHHNESCEASNPPAYDEVNTHFKIRLSIKEPLSGGLRSMKGLSKCKALESNIRRIRVKDIVNEVEDYLKTYSSVGMDIS</sequence>
<keyword evidence="1" id="KW-0548">Nucleotidyltransferase</keyword>